<dbReference type="InterPro" id="IPR001148">
    <property type="entry name" value="CA_dom"/>
</dbReference>
<organism evidence="4 5">
    <name type="scientific">Pomacea canaliculata</name>
    <name type="common">Golden apple snail</name>
    <dbReference type="NCBI Taxonomy" id="400727"/>
    <lineage>
        <taxon>Eukaryota</taxon>
        <taxon>Metazoa</taxon>
        <taxon>Spiralia</taxon>
        <taxon>Lophotrochozoa</taxon>
        <taxon>Mollusca</taxon>
        <taxon>Gastropoda</taxon>
        <taxon>Caenogastropoda</taxon>
        <taxon>Architaenioglossa</taxon>
        <taxon>Ampullarioidea</taxon>
        <taxon>Ampullariidae</taxon>
        <taxon>Pomacea</taxon>
    </lineage>
</organism>
<dbReference type="GO" id="GO:0008270">
    <property type="term" value="F:zinc ion binding"/>
    <property type="evidence" value="ECO:0007669"/>
    <property type="project" value="InterPro"/>
</dbReference>
<evidence type="ECO:0000313" key="4">
    <source>
        <dbReference type="EMBL" id="PVD34710.1"/>
    </source>
</evidence>
<keyword evidence="5" id="KW-1185">Reference proteome</keyword>
<dbReference type="GO" id="GO:0004089">
    <property type="term" value="F:carbonate dehydratase activity"/>
    <property type="evidence" value="ECO:0007669"/>
    <property type="project" value="InterPro"/>
</dbReference>
<dbReference type="InterPro" id="IPR023561">
    <property type="entry name" value="Carbonic_anhydrase_a-class"/>
</dbReference>
<evidence type="ECO:0000259" key="3">
    <source>
        <dbReference type="PROSITE" id="PS51144"/>
    </source>
</evidence>
<dbReference type="CDD" id="cd00326">
    <property type="entry name" value="alpha_CA"/>
    <property type="match status" value="1"/>
</dbReference>
<dbReference type="GO" id="GO:0006730">
    <property type="term" value="P:one-carbon metabolic process"/>
    <property type="evidence" value="ECO:0007669"/>
    <property type="project" value="TreeGrafter"/>
</dbReference>
<dbReference type="PANTHER" id="PTHR18952">
    <property type="entry name" value="CARBONIC ANHYDRASE"/>
    <property type="match status" value="1"/>
</dbReference>
<dbReference type="SUPFAM" id="SSF51069">
    <property type="entry name" value="Carbonic anhydrase"/>
    <property type="match status" value="1"/>
</dbReference>
<dbReference type="STRING" id="400727.A0A2T7PMR1"/>
<reference evidence="4 5" key="1">
    <citation type="submission" date="2018-04" db="EMBL/GenBank/DDBJ databases">
        <title>The genome of golden apple snail Pomacea canaliculata provides insight into stress tolerance and invasive adaptation.</title>
        <authorList>
            <person name="Liu C."/>
            <person name="Liu B."/>
            <person name="Ren Y."/>
            <person name="Zhang Y."/>
            <person name="Wang H."/>
            <person name="Li S."/>
            <person name="Jiang F."/>
            <person name="Yin L."/>
            <person name="Zhang G."/>
            <person name="Qian W."/>
            <person name="Fan W."/>
        </authorList>
    </citation>
    <scope>NUCLEOTIDE SEQUENCE [LARGE SCALE GENOMIC DNA]</scope>
    <source>
        <strain evidence="4">SZHN2017</strain>
        <tissue evidence="4">Muscle</tissue>
    </source>
</reference>
<feature type="compositionally biased region" description="Basic and acidic residues" evidence="2">
    <location>
        <begin position="195"/>
        <end position="213"/>
    </location>
</feature>
<dbReference type="Pfam" id="PF00194">
    <property type="entry name" value="Carb_anhydrase"/>
    <property type="match status" value="1"/>
</dbReference>
<evidence type="ECO:0000313" key="5">
    <source>
        <dbReference type="Proteomes" id="UP000245119"/>
    </source>
</evidence>
<evidence type="ECO:0000256" key="1">
    <source>
        <dbReference type="ARBA" id="ARBA00010718"/>
    </source>
</evidence>
<proteinExistence type="inferred from homology"/>
<dbReference type="Gene3D" id="3.10.200.10">
    <property type="entry name" value="Alpha carbonic anhydrase"/>
    <property type="match status" value="1"/>
</dbReference>
<protein>
    <recommendedName>
        <fullName evidence="3">Alpha-carbonic anhydrase domain-containing protein</fullName>
    </recommendedName>
</protein>
<dbReference type="AlphaFoldDB" id="A0A2T7PMR1"/>
<dbReference type="EMBL" id="PZQS01000003">
    <property type="protein sequence ID" value="PVD34710.1"/>
    <property type="molecule type" value="Genomic_DNA"/>
</dbReference>
<evidence type="ECO:0000256" key="2">
    <source>
        <dbReference type="SAM" id="MobiDB-lite"/>
    </source>
</evidence>
<dbReference type="OrthoDB" id="5978072at2759"/>
<sequence>MSRELVCVQMHVVAYNTDLYDDFASAVKGVKGIAVIAVFMQVGKEANKPFQEISKEMKRLLKKDDKVMVYHLDLNQLLPSTEHYITYDGSLTYPGCYETVTWIILNKPAIISTDQCGPRGVTLAHRQVDITALGAAQELSDIARDGWGGGLGRGTAARSYRHGCREGRRVVGAVVAARAVQRTREPGRAAGGCERQTDHAPEPSGGEDQHQHEETGTCWLIASVYLNTTGMGVSTKEESQRGVPEIMTMHCTLGLLTNQNRGRLPLSSQTGGQTPVLSYSSANTIFVVICFELEEFAGTTLK</sequence>
<accession>A0A2T7PMR1</accession>
<feature type="domain" description="Alpha-carbonic anhydrase" evidence="3">
    <location>
        <begin position="1"/>
        <end position="160"/>
    </location>
</feature>
<dbReference type="InterPro" id="IPR036398">
    <property type="entry name" value="CA_dom_sf"/>
</dbReference>
<comment type="caution">
    <text evidence="4">The sequence shown here is derived from an EMBL/GenBank/DDBJ whole genome shotgun (WGS) entry which is preliminary data.</text>
</comment>
<dbReference type="SMART" id="SM01057">
    <property type="entry name" value="Carb_anhydrase"/>
    <property type="match status" value="1"/>
</dbReference>
<gene>
    <name evidence="4" type="ORF">C0Q70_05987</name>
</gene>
<comment type="similarity">
    <text evidence="1">Belongs to the alpha-carbonic anhydrase family.</text>
</comment>
<dbReference type="Proteomes" id="UP000245119">
    <property type="component" value="Linkage Group LG3"/>
</dbReference>
<feature type="region of interest" description="Disordered" evidence="2">
    <location>
        <begin position="183"/>
        <end position="213"/>
    </location>
</feature>
<dbReference type="PANTHER" id="PTHR18952:SF208">
    <property type="entry name" value="CARBONIC ANHYDRASE XA-RELATED"/>
    <property type="match status" value="1"/>
</dbReference>
<name>A0A2T7PMR1_POMCA</name>
<dbReference type="PROSITE" id="PS51144">
    <property type="entry name" value="ALPHA_CA_2"/>
    <property type="match status" value="1"/>
</dbReference>